<reference evidence="3" key="1">
    <citation type="journal article" date="2019" name="Int. J. Syst. Evol. Microbiol.">
        <title>The Global Catalogue of Microorganisms (GCM) 10K type strain sequencing project: providing services to taxonomists for standard genome sequencing and annotation.</title>
        <authorList>
            <consortium name="The Broad Institute Genomics Platform"/>
            <consortium name="The Broad Institute Genome Sequencing Center for Infectious Disease"/>
            <person name="Wu L."/>
            <person name="Ma J."/>
        </authorList>
    </citation>
    <scope>NUCLEOTIDE SEQUENCE [LARGE SCALE GENOMIC DNA]</scope>
    <source>
        <strain evidence="3">CGMCC 4.7198</strain>
    </source>
</reference>
<dbReference type="InterPro" id="IPR049945">
    <property type="entry name" value="AAA_22"/>
</dbReference>
<gene>
    <name evidence="2" type="ORF">ACFQZP_39830</name>
</gene>
<organism evidence="2 3">
    <name type="scientific">Streptomyces lutosisoli</name>
    <dbReference type="NCBI Taxonomy" id="2665721"/>
    <lineage>
        <taxon>Bacteria</taxon>
        <taxon>Bacillati</taxon>
        <taxon>Actinomycetota</taxon>
        <taxon>Actinomycetes</taxon>
        <taxon>Kitasatosporales</taxon>
        <taxon>Streptomycetaceae</taxon>
        <taxon>Streptomyces</taxon>
    </lineage>
</organism>
<dbReference type="Proteomes" id="UP001596957">
    <property type="component" value="Unassembled WGS sequence"/>
</dbReference>
<dbReference type="GO" id="GO:0005524">
    <property type="term" value="F:ATP binding"/>
    <property type="evidence" value="ECO:0007669"/>
    <property type="project" value="UniProtKB-KW"/>
</dbReference>
<protein>
    <submittedName>
        <fullName evidence="2">ATP-binding protein</fullName>
    </submittedName>
</protein>
<dbReference type="EMBL" id="JBHTEC010000004">
    <property type="protein sequence ID" value="MFD0287673.1"/>
    <property type="molecule type" value="Genomic_DNA"/>
</dbReference>
<sequence>MSGCESDVGDVLLLIPVGAEVHRCVADPGIVQGLFVVVGPCLDDAEERVESELQRRTSPVVVVHDAQALRSKALEWLYSIWNFSGMPEKFQIVLSGSGPLRTVLGRPRLASFRSCVFVWHRLNS</sequence>
<comment type="caution">
    <text evidence="2">The sequence shown here is derived from an EMBL/GenBank/DDBJ whole genome shotgun (WGS) entry which is preliminary data.</text>
</comment>
<name>A0ABW2VWT4_9ACTN</name>
<keyword evidence="2" id="KW-0547">Nucleotide-binding</keyword>
<feature type="domain" description="ORC1/DEAH AAA+ ATPase" evidence="1">
    <location>
        <begin position="47"/>
        <end position="104"/>
    </location>
</feature>
<proteinExistence type="predicted"/>
<accession>A0ABW2VWT4</accession>
<evidence type="ECO:0000259" key="1">
    <source>
        <dbReference type="Pfam" id="PF13401"/>
    </source>
</evidence>
<dbReference type="Pfam" id="PF13401">
    <property type="entry name" value="AAA_22"/>
    <property type="match status" value="1"/>
</dbReference>
<evidence type="ECO:0000313" key="3">
    <source>
        <dbReference type="Proteomes" id="UP001596957"/>
    </source>
</evidence>
<evidence type="ECO:0000313" key="2">
    <source>
        <dbReference type="EMBL" id="MFD0287673.1"/>
    </source>
</evidence>
<dbReference type="RefSeq" id="WP_381301637.1">
    <property type="nucleotide sequence ID" value="NZ_JBHTEC010000004.1"/>
</dbReference>
<keyword evidence="3" id="KW-1185">Reference proteome</keyword>
<keyword evidence="2" id="KW-0067">ATP-binding</keyword>